<dbReference type="InterPro" id="IPR000100">
    <property type="entry name" value="RNase_P"/>
</dbReference>
<dbReference type="EC" id="3.1.26.5" evidence="7 8"/>
<dbReference type="Pfam" id="PF00825">
    <property type="entry name" value="Ribonuclease_P"/>
    <property type="match status" value="1"/>
</dbReference>
<evidence type="ECO:0000256" key="7">
    <source>
        <dbReference type="HAMAP-Rule" id="MF_00227"/>
    </source>
</evidence>
<keyword evidence="3 7" id="KW-0540">Nuclease</keyword>
<dbReference type="InterPro" id="IPR014721">
    <property type="entry name" value="Ribsml_uS5_D2-typ_fold_subgr"/>
</dbReference>
<dbReference type="GO" id="GO:0004526">
    <property type="term" value="F:ribonuclease P activity"/>
    <property type="evidence" value="ECO:0007669"/>
    <property type="project" value="UniProtKB-UniRule"/>
</dbReference>
<evidence type="ECO:0000256" key="2">
    <source>
        <dbReference type="ARBA" id="ARBA00022694"/>
    </source>
</evidence>
<keyword evidence="4 7" id="KW-0255">Endonuclease</keyword>
<evidence type="ECO:0000256" key="8">
    <source>
        <dbReference type="NCBIfam" id="TIGR00188"/>
    </source>
</evidence>
<organism evidence="9 10">
    <name type="scientific">Candidatus Komeilibacteria bacterium CG11_big_fil_rev_8_21_14_0_20_36_20</name>
    <dbReference type="NCBI Taxonomy" id="1974477"/>
    <lineage>
        <taxon>Bacteria</taxon>
        <taxon>Candidatus Komeiliibacteriota</taxon>
    </lineage>
</organism>
<keyword evidence="2 7" id="KW-0819">tRNA processing</keyword>
<evidence type="ECO:0000256" key="5">
    <source>
        <dbReference type="ARBA" id="ARBA00022801"/>
    </source>
</evidence>
<comment type="similarity">
    <text evidence="7">Belongs to the RnpA family.</text>
</comment>
<evidence type="ECO:0000256" key="6">
    <source>
        <dbReference type="ARBA" id="ARBA00022884"/>
    </source>
</evidence>
<sequence length="119" mass="13973">MLPKNHRLNKETEIKKLVKTGRTFLLPQFIIRYQINKEATTKVGFVISTKVDKRASVRNLLKRRLREAVKELFPNLKLGYSVLIIAKKRALELDFQQIKKQLLFAFSQIKIYNKSQGDK</sequence>
<proteinExistence type="inferred from homology"/>
<dbReference type="AlphaFoldDB" id="A0A2H0NCG7"/>
<dbReference type="SUPFAM" id="SSF54211">
    <property type="entry name" value="Ribosomal protein S5 domain 2-like"/>
    <property type="match status" value="1"/>
</dbReference>
<evidence type="ECO:0000256" key="4">
    <source>
        <dbReference type="ARBA" id="ARBA00022759"/>
    </source>
</evidence>
<protein>
    <recommendedName>
        <fullName evidence="7 8">Ribonuclease P protein component</fullName>
        <shortName evidence="7">RNase P protein</shortName>
        <shortName evidence="7">RNaseP protein</shortName>
        <ecNumber evidence="7 8">3.1.26.5</ecNumber>
    </recommendedName>
    <alternativeName>
        <fullName evidence="7">Protein C5</fullName>
    </alternativeName>
</protein>
<evidence type="ECO:0000256" key="1">
    <source>
        <dbReference type="ARBA" id="ARBA00002663"/>
    </source>
</evidence>
<dbReference type="GO" id="GO:0000049">
    <property type="term" value="F:tRNA binding"/>
    <property type="evidence" value="ECO:0007669"/>
    <property type="project" value="UniProtKB-UniRule"/>
</dbReference>
<dbReference type="PANTHER" id="PTHR33992">
    <property type="entry name" value="RIBONUCLEASE P PROTEIN COMPONENT"/>
    <property type="match status" value="1"/>
</dbReference>
<evidence type="ECO:0000313" key="9">
    <source>
        <dbReference type="EMBL" id="PIR06583.1"/>
    </source>
</evidence>
<dbReference type="GO" id="GO:0042781">
    <property type="term" value="F:3'-tRNA processing endoribonuclease activity"/>
    <property type="evidence" value="ECO:0007669"/>
    <property type="project" value="TreeGrafter"/>
</dbReference>
<dbReference type="GO" id="GO:0001682">
    <property type="term" value="P:tRNA 5'-leader removal"/>
    <property type="evidence" value="ECO:0007669"/>
    <property type="project" value="UniProtKB-UniRule"/>
</dbReference>
<dbReference type="GO" id="GO:0030677">
    <property type="term" value="C:ribonuclease P complex"/>
    <property type="evidence" value="ECO:0007669"/>
    <property type="project" value="TreeGrafter"/>
</dbReference>
<dbReference type="InterPro" id="IPR020539">
    <property type="entry name" value="RNase_P_CS"/>
</dbReference>
<evidence type="ECO:0000313" key="10">
    <source>
        <dbReference type="Proteomes" id="UP000230564"/>
    </source>
</evidence>
<dbReference type="HAMAP" id="MF_00227">
    <property type="entry name" value="RNase_P"/>
    <property type="match status" value="1"/>
</dbReference>
<accession>A0A2H0NCG7</accession>
<keyword evidence="5 7" id="KW-0378">Hydrolase</keyword>
<comment type="caution">
    <text evidence="9">The sequence shown here is derived from an EMBL/GenBank/DDBJ whole genome shotgun (WGS) entry which is preliminary data.</text>
</comment>
<evidence type="ECO:0000256" key="3">
    <source>
        <dbReference type="ARBA" id="ARBA00022722"/>
    </source>
</evidence>
<name>A0A2H0NCG7_9BACT</name>
<keyword evidence="6 7" id="KW-0694">RNA-binding</keyword>
<comment type="function">
    <text evidence="1 7">RNaseP catalyzes the removal of the 5'-leader sequence from pre-tRNA to produce the mature 5'-terminus. It can also cleave other RNA substrates such as 4.5S RNA. The protein component plays an auxiliary but essential role in vivo by binding to the 5'-leader sequence and broadening the substrate specificity of the ribozyme.</text>
</comment>
<comment type="catalytic activity">
    <reaction evidence="7">
        <text>Endonucleolytic cleavage of RNA, removing 5'-extranucleotides from tRNA precursor.</text>
        <dbReference type="EC" id="3.1.26.5"/>
    </reaction>
</comment>
<gene>
    <name evidence="7 9" type="primary">rnpA</name>
    <name evidence="9" type="ORF">COV55_03610</name>
</gene>
<dbReference type="PROSITE" id="PS00648">
    <property type="entry name" value="RIBONUCLEASE_P"/>
    <property type="match status" value="1"/>
</dbReference>
<dbReference type="EMBL" id="PCWQ01000012">
    <property type="protein sequence ID" value="PIR06583.1"/>
    <property type="molecule type" value="Genomic_DNA"/>
</dbReference>
<dbReference type="NCBIfam" id="TIGR00188">
    <property type="entry name" value="rnpA"/>
    <property type="match status" value="1"/>
</dbReference>
<dbReference type="Gene3D" id="3.30.230.10">
    <property type="match status" value="1"/>
</dbReference>
<dbReference type="PANTHER" id="PTHR33992:SF1">
    <property type="entry name" value="RIBONUCLEASE P PROTEIN COMPONENT"/>
    <property type="match status" value="1"/>
</dbReference>
<comment type="subunit">
    <text evidence="7">Consists of a catalytic RNA component (M1 or rnpB) and a protein subunit.</text>
</comment>
<dbReference type="InterPro" id="IPR020568">
    <property type="entry name" value="Ribosomal_Su5_D2-typ_SF"/>
</dbReference>
<reference evidence="9 10" key="1">
    <citation type="submission" date="2017-09" db="EMBL/GenBank/DDBJ databases">
        <title>Depth-based differentiation of microbial function through sediment-hosted aquifers and enrichment of novel symbionts in the deep terrestrial subsurface.</title>
        <authorList>
            <person name="Probst A.J."/>
            <person name="Ladd B."/>
            <person name="Jarett J.K."/>
            <person name="Geller-Mcgrath D.E."/>
            <person name="Sieber C.M."/>
            <person name="Emerson J.B."/>
            <person name="Anantharaman K."/>
            <person name="Thomas B.C."/>
            <person name="Malmstrom R."/>
            <person name="Stieglmeier M."/>
            <person name="Klingl A."/>
            <person name="Woyke T."/>
            <person name="Ryan C.M."/>
            <person name="Banfield J.F."/>
        </authorList>
    </citation>
    <scope>NUCLEOTIDE SEQUENCE [LARGE SCALE GENOMIC DNA]</scope>
    <source>
        <strain evidence="9">CG11_big_fil_rev_8_21_14_0_20_36_20</strain>
    </source>
</reference>
<dbReference type="Proteomes" id="UP000230564">
    <property type="component" value="Unassembled WGS sequence"/>
</dbReference>